<dbReference type="PANTHER" id="PTHR35174">
    <property type="entry name" value="BLL7171 PROTEIN-RELATED"/>
    <property type="match status" value="1"/>
</dbReference>
<dbReference type="PANTHER" id="PTHR35174:SF3">
    <property type="entry name" value="BLL7171 PROTEIN"/>
    <property type="match status" value="1"/>
</dbReference>
<evidence type="ECO:0000313" key="4">
    <source>
        <dbReference type="Proteomes" id="UP001143474"/>
    </source>
</evidence>
<dbReference type="InterPro" id="IPR011008">
    <property type="entry name" value="Dimeric_a/b-barrel"/>
</dbReference>
<comment type="similarity">
    <text evidence="1">Belongs to the YciI family.</text>
</comment>
<evidence type="ECO:0000259" key="2">
    <source>
        <dbReference type="Pfam" id="PF03795"/>
    </source>
</evidence>
<evidence type="ECO:0000256" key="1">
    <source>
        <dbReference type="ARBA" id="ARBA00007689"/>
    </source>
</evidence>
<proteinExistence type="inferred from homology"/>
<gene>
    <name evidence="3" type="ORF">GCM10017600_63980</name>
</gene>
<dbReference type="AlphaFoldDB" id="A0A9W6MGJ3"/>
<organism evidence="3 4">
    <name type="scientific">Streptosporangium carneum</name>
    <dbReference type="NCBI Taxonomy" id="47481"/>
    <lineage>
        <taxon>Bacteria</taxon>
        <taxon>Bacillati</taxon>
        <taxon>Actinomycetota</taxon>
        <taxon>Actinomycetes</taxon>
        <taxon>Streptosporangiales</taxon>
        <taxon>Streptosporangiaceae</taxon>
        <taxon>Streptosporangium</taxon>
    </lineage>
</organism>
<name>A0A9W6MGJ3_9ACTN</name>
<reference evidence="3" key="1">
    <citation type="journal article" date="2014" name="Int. J. Syst. Evol. Microbiol.">
        <title>Complete genome sequence of Corynebacterium casei LMG S-19264T (=DSM 44701T), isolated from a smear-ripened cheese.</title>
        <authorList>
            <consortium name="US DOE Joint Genome Institute (JGI-PGF)"/>
            <person name="Walter F."/>
            <person name="Albersmeier A."/>
            <person name="Kalinowski J."/>
            <person name="Ruckert C."/>
        </authorList>
    </citation>
    <scope>NUCLEOTIDE SEQUENCE</scope>
    <source>
        <strain evidence="3">VKM Ac-2007</strain>
    </source>
</reference>
<comment type="caution">
    <text evidence="3">The sequence shown here is derived from an EMBL/GenBank/DDBJ whole genome shotgun (WGS) entry which is preliminary data.</text>
</comment>
<feature type="domain" description="YCII-related" evidence="2">
    <location>
        <begin position="13"/>
        <end position="124"/>
    </location>
</feature>
<dbReference type="Pfam" id="PF03795">
    <property type="entry name" value="YCII"/>
    <property type="match status" value="1"/>
</dbReference>
<dbReference type="Gene3D" id="3.30.70.1060">
    <property type="entry name" value="Dimeric alpha+beta barrel"/>
    <property type="match status" value="1"/>
</dbReference>
<keyword evidence="4" id="KW-1185">Reference proteome</keyword>
<dbReference type="EMBL" id="BSEV01000019">
    <property type="protein sequence ID" value="GLK12988.1"/>
    <property type="molecule type" value="Genomic_DNA"/>
</dbReference>
<sequence>MPGVATVRSEDVKYMLLIYNNPGTWEALSEQERLGLMGEADALMTELTASGEWVGGEALEGRSLSRAVRVREGVPVITDGPFVEAKEHLAGYCVIDCASEERALEIAARWPDAKICGMEVRGILEPGETP</sequence>
<evidence type="ECO:0000313" key="3">
    <source>
        <dbReference type="EMBL" id="GLK12988.1"/>
    </source>
</evidence>
<dbReference type="Proteomes" id="UP001143474">
    <property type="component" value="Unassembled WGS sequence"/>
</dbReference>
<dbReference type="SUPFAM" id="SSF54909">
    <property type="entry name" value="Dimeric alpha+beta barrel"/>
    <property type="match status" value="1"/>
</dbReference>
<reference evidence="3" key="2">
    <citation type="submission" date="2023-01" db="EMBL/GenBank/DDBJ databases">
        <authorList>
            <person name="Sun Q."/>
            <person name="Evtushenko L."/>
        </authorList>
    </citation>
    <scope>NUCLEOTIDE SEQUENCE</scope>
    <source>
        <strain evidence="3">VKM Ac-2007</strain>
    </source>
</reference>
<accession>A0A9W6MGJ3</accession>
<protein>
    <recommendedName>
        <fullName evidence="2">YCII-related domain-containing protein</fullName>
    </recommendedName>
</protein>
<dbReference type="InterPro" id="IPR005545">
    <property type="entry name" value="YCII"/>
</dbReference>